<gene>
    <name evidence="7" type="ORF">CQW23_09594</name>
</gene>
<comment type="caution">
    <text evidence="7">The sequence shown here is derived from an EMBL/GenBank/DDBJ whole genome shotgun (WGS) entry which is preliminary data.</text>
</comment>
<evidence type="ECO:0000256" key="5">
    <source>
        <dbReference type="ARBA" id="ARBA00023242"/>
    </source>
</evidence>
<evidence type="ECO:0000259" key="6">
    <source>
        <dbReference type="PROSITE" id="PS51032"/>
    </source>
</evidence>
<keyword evidence="2" id="KW-0805">Transcription regulation</keyword>
<dbReference type="Proteomes" id="UP000224567">
    <property type="component" value="Unassembled WGS sequence"/>
</dbReference>
<organism evidence="7 8">
    <name type="scientific">Capsicum baccatum</name>
    <name type="common">Peruvian pepper</name>
    <dbReference type="NCBI Taxonomy" id="33114"/>
    <lineage>
        <taxon>Eukaryota</taxon>
        <taxon>Viridiplantae</taxon>
        <taxon>Streptophyta</taxon>
        <taxon>Embryophyta</taxon>
        <taxon>Tracheophyta</taxon>
        <taxon>Spermatophyta</taxon>
        <taxon>Magnoliopsida</taxon>
        <taxon>eudicotyledons</taxon>
        <taxon>Gunneridae</taxon>
        <taxon>Pentapetalae</taxon>
        <taxon>asterids</taxon>
        <taxon>lamiids</taxon>
        <taxon>Solanales</taxon>
        <taxon>Solanaceae</taxon>
        <taxon>Solanoideae</taxon>
        <taxon>Capsiceae</taxon>
        <taxon>Capsicum</taxon>
    </lineage>
</organism>
<evidence type="ECO:0000256" key="2">
    <source>
        <dbReference type="ARBA" id="ARBA00023015"/>
    </source>
</evidence>
<evidence type="ECO:0000256" key="1">
    <source>
        <dbReference type="ARBA" id="ARBA00004123"/>
    </source>
</evidence>
<keyword evidence="5" id="KW-0539">Nucleus</keyword>
<sequence>MVSKNQKCRKVDTRVEKANGGVEKEAKKVKGVPEKVHYREVQKRSSGKYTAETENPRKRFNVLLGMFDMTEEEAQA</sequence>
<keyword evidence="8" id="KW-1185">Reference proteome</keyword>
<reference evidence="8" key="2">
    <citation type="journal article" date="2017" name="J. Anim. Genet.">
        <title>Multiple reference genome sequences of hot pepper reveal the massive evolution of plant disease resistance genes by retroduplication.</title>
        <authorList>
            <person name="Kim S."/>
            <person name="Park J."/>
            <person name="Yeom S.-I."/>
            <person name="Kim Y.-M."/>
            <person name="Seo E."/>
            <person name="Kim K.-T."/>
            <person name="Kim M.-S."/>
            <person name="Lee J.M."/>
            <person name="Cheong K."/>
            <person name="Shin H.-S."/>
            <person name="Kim S.-B."/>
            <person name="Han K."/>
            <person name="Lee J."/>
            <person name="Park M."/>
            <person name="Lee H.-A."/>
            <person name="Lee H.-Y."/>
            <person name="Lee Y."/>
            <person name="Oh S."/>
            <person name="Lee J.H."/>
            <person name="Choi E."/>
            <person name="Choi E."/>
            <person name="Lee S.E."/>
            <person name="Jeon J."/>
            <person name="Kim H."/>
            <person name="Choi G."/>
            <person name="Song H."/>
            <person name="Lee J."/>
            <person name="Lee S.-C."/>
            <person name="Kwon J.-K."/>
            <person name="Lee H.-Y."/>
            <person name="Koo N."/>
            <person name="Hong Y."/>
            <person name="Kim R.W."/>
            <person name="Kang W.-H."/>
            <person name="Huh J.H."/>
            <person name="Kang B.-C."/>
            <person name="Yang T.-J."/>
            <person name="Lee Y.-H."/>
            <person name="Bennetzen J.L."/>
            <person name="Choi D."/>
        </authorList>
    </citation>
    <scope>NUCLEOTIDE SEQUENCE [LARGE SCALE GENOMIC DNA]</scope>
    <source>
        <strain evidence="8">cv. PBC81</strain>
    </source>
</reference>
<accession>A0A2G2WX84</accession>
<dbReference type="Gene3D" id="3.30.730.10">
    <property type="entry name" value="AP2/ERF domain"/>
    <property type="match status" value="1"/>
</dbReference>
<evidence type="ECO:0000313" key="8">
    <source>
        <dbReference type="Proteomes" id="UP000224567"/>
    </source>
</evidence>
<dbReference type="GO" id="GO:0005634">
    <property type="term" value="C:nucleus"/>
    <property type="evidence" value="ECO:0007669"/>
    <property type="project" value="UniProtKB-SubCell"/>
</dbReference>
<dbReference type="GO" id="GO:0003700">
    <property type="term" value="F:DNA-binding transcription factor activity"/>
    <property type="evidence" value="ECO:0007669"/>
    <property type="project" value="InterPro"/>
</dbReference>
<keyword evidence="3" id="KW-0238">DNA-binding</keyword>
<dbReference type="InterPro" id="IPR001471">
    <property type="entry name" value="AP2/ERF_dom"/>
</dbReference>
<feature type="domain" description="AP2/ERF" evidence="6">
    <location>
        <begin position="37"/>
        <end position="76"/>
    </location>
</feature>
<evidence type="ECO:0000313" key="7">
    <source>
        <dbReference type="EMBL" id="PHT49847.1"/>
    </source>
</evidence>
<dbReference type="AlphaFoldDB" id="A0A2G2WX84"/>
<dbReference type="PROSITE" id="PS51032">
    <property type="entry name" value="AP2_ERF"/>
    <property type="match status" value="1"/>
</dbReference>
<protein>
    <submittedName>
        <fullName evidence="7">Ethylene-responsive transcription factor 12</fullName>
    </submittedName>
</protein>
<dbReference type="GO" id="GO:0003677">
    <property type="term" value="F:DNA binding"/>
    <property type="evidence" value="ECO:0007669"/>
    <property type="project" value="UniProtKB-KW"/>
</dbReference>
<dbReference type="EMBL" id="MLFT02000004">
    <property type="protein sequence ID" value="PHT49847.1"/>
    <property type="molecule type" value="Genomic_DNA"/>
</dbReference>
<evidence type="ECO:0000256" key="4">
    <source>
        <dbReference type="ARBA" id="ARBA00023163"/>
    </source>
</evidence>
<proteinExistence type="predicted"/>
<dbReference type="InterPro" id="IPR036955">
    <property type="entry name" value="AP2/ERF_dom_sf"/>
</dbReference>
<name>A0A2G2WX84_CAPBA</name>
<reference evidence="7 8" key="1">
    <citation type="journal article" date="2017" name="Genome Biol.">
        <title>New reference genome sequences of hot pepper reveal the massive evolution of plant disease-resistance genes by retroduplication.</title>
        <authorList>
            <person name="Kim S."/>
            <person name="Park J."/>
            <person name="Yeom S.I."/>
            <person name="Kim Y.M."/>
            <person name="Seo E."/>
            <person name="Kim K.T."/>
            <person name="Kim M.S."/>
            <person name="Lee J.M."/>
            <person name="Cheong K."/>
            <person name="Shin H.S."/>
            <person name="Kim S.B."/>
            <person name="Han K."/>
            <person name="Lee J."/>
            <person name="Park M."/>
            <person name="Lee H.A."/>
            <person name="Lee H.Y."/>
            <person name="Lee Y."/>
            <person name="Oh S."/>
            <person name="Lee J.H."/>
            <person name="Choi E."/>
            <person name="Choi E."/>
            <person name="Lee S.E."/>
            <person name="Jeon J."/>
            <person name="Kim H."/>
            <person name="Choi G."/>
            <person name="Song H."/>
            <person name="Lee J."/>
            <person name="Lee S.C."/>
            <person name="Kwon J.K."/>
            <person name="Lee H.Y."/>
            <person name="Koo N."/>
            <person name="Hong Y."/>
            <person name="Kim R.W."/>
            <person name="Kang W.H."/>
            <person name="Huh J.H."/>
            <person name="Kang B.C."/>
            <person name="Yang T.J."/>
            <person name="Lee Y.H."/>
            <person name="Bennetzen J.L."/>
            <person name="Choi D."/>
        </authorList>
    </citation>
    <scope>NUCLEOTIDE SEQUENCE [LARGE SCALE GENOMIC DNA]</scope>
    <source>
        <strain evidence="8">cv. PBC81</strain>
    </source>
</reference>
<keyword evidence="4" id="KW-0804">Transcription</keyword>
<evidence type="ECO:0000256" key="3">
    <source>
        <dbReference type="ARBA" id="ARBA00023125"/>
    </source>
</evidence>
<comment type="subcellular location">
    <subcellularLocation>
        <location evidence="1">Nucleus</location>
    </subcellularLocation>
</comment>